<proteinExistence type="predicted"/>
<accession>X6NAN6</accession>
<dbReference type="OrthoDB" id="67700at2759"/>
<dbReference type="PANTHER" id="PTHR45911:SF4">
    <property type="entry name" value="MULTIPLE C2 AND TRANSMEMBRANE DOMAIN-CONTAINING PROTEIN"/>
    <property type="match status" value="1"/>
</dbReference>
<dbReference type="Pfam" id="PF00168">
    <property type="entry name" value="C2"/>
    <property type="match status" value="1"/>
</dbReference>
<dbReference type="CDD" id="cd00030">
    <property type="entry name" value="C2"/>
    <property type="match status" value="1"/>
</dbReference>
<sequence>MSRLAAELKAFGPELSATILEIYLRLDEVNGLIESDLRNRRTTELNSNVDKTRQQINDAFDELIKLVTNRRNVLLGELETIRKDKEKELKEQAVRDFKIQKSLSAHRESIRKIIGDANMPTETKRTKADAVAQEYKSKKDLIPNVDDITLTMASLRCATQPIEQLFLNIQRKKKVINQLGTIDQQDEKQVENLAKLWKLANGEVKLTVNNGKDLPAMDKSGTSDPYVVVEIGKKTFKTKHVTKSLNPSWNESFLFSVKDPVHEKISIKVFDYNAFGNATKMGELTLPVVNILKAPGGCIMEKDYPLESTRSGSLSLNLEYTETS</sequence>
<evidence type="ECO:0000256" key="1">
    <source>
        <dbReference type="ARBA" id="ARBA00022723"/>
    </source>
</evidence>
<evidence type="ECO:0000259" key="3">
    <source>
        <dbReference type="PROSITE" id="PS50004"/>
    </source>
</evidence>
<dbReference type="GO" id="GO:0005509">
    <property type="term" value="F:calcium ion binding"/>
    <property type="evidence" value="ECO:0007669"/>
    <property type="project" value="TreeGrafter"/>
</dbReference>
<keyword evidence="2" id="KW-0106">Calcium</keyword>
<feature type="domain" description="C2" evidence="3">
    <location>
        <begin position="184"/>
        <end position="302"/>
    </location>
</feature>
<evidence type="ECO:0000313" key="4">
    <source>
        <dbReference type="EMBL" id="ETO23355.1"/>
    </source>
</evidence>
<dbReference type="InterPro" id="IPR035892">
    <property type="entry name" value="C2_domain_sf"/>
</dbReference>
<dbReference type="AlphaFoldDB" id="X6NAN6"/>
<protein>
    <recommendedName>
        <fullName evidence="3">C2 domain-containing protein</fullName>
    </recommendedName>
</protein>
<name>X6NAN6_RETFI</name>
<dbReference type="PRINTS" id="PR00360">
    <property type="entry name" value="C2DOMAIN"/>
</dbReference>
<evidence type="ECO:0000256" key="2">
    <source>
        <dbReference type="ARBA" id="ARBA00022837"/>
    </source>
</evidence>
<dbReference type="PANTHER" id="PTHR45911">
    <property type="entry name" value="C2 DOMAIN-CONTAINING PROTEIN"/>
    <property type="match status" value="1"/>
</dbReference>
<dbReference type="Gene3D" id="2.60.40.150">
    <property type="entry name" value="C2 domain"/>
    <property type="match status" value="1"/>
</dbReference>
<dbReference type="EMBL" id="ASPP01010005">
    <property type="protein sequence ID" value="ETO23355.1"/>
    <property type="molecule type" value="Genomic_DNA"/>
</dbReference>
<gene>
    <name evidence="4" type="ORF">RFI_13829</name>
</gene>
<dbReference type="PROSITE" id="PS50004">
    <property type="entry name" value="C2"/>
    <property type="match status" value="1"/>
</dbReference>
<organism evidence="4 5">
    <name type="scientific">Reticulomyxa filosa</name>
    <dbReference type="NCBI Taxonomy" id="46433"/>
    <lineage>
        <taxon>Eukaryota</taxon>
        <taxon>Sar</taxon>
        <taxon>Rhizaria</taxon>
        <taxon>Retaria</taxon>
        <taxon>Foraminifera</taxon>
        <taxon>Monothalamids</taxon>
        <taxon>Reticulomyxidae</taxon>
        <taxon>Reticulomyxa</taxon>
    </lineage>
</organism>
<dbReference type="SUPFAM" id="SSF49562">
    <property type="entry name" value="C2 domain (Calcium/lipid-binding domain, CaLB)"/>
    <property type="match status" value="1"/>
</dbReference>
<dbReference type="Proteomes" id="UP000023152">
    <property type="component" value="Unassembled WGS sequence"/>
</dbReference>
<reference evidence="4 5" key="1">
    <citation type="journal article" date="2013" name="Curr. Biol.">
        <title>The Genome of the Foraminiferan Reticulomyxa filosa.</title>
        <authorList>
            <person name="Glockner G."/>
            <person name="Hulsmann N."/>
            <person name="Schleicher M."/>
            <person name="Noegel A.A."/>
            <person name="Eichinger L."/>
            <person name="Gallinger C."/>
            <person name="Pawlowski J."/>
            <person name="Sierra R."/>
            <person name="Euteneuer U."/>
            <person name="Pillet L."/>
            <person name="Moustafa A."/>
            <person name="Platzer M."/>
            <person name="Groth M."/>
            <person name="Szafranski K."/>
            <person name="Schliwa M."/>
        </authorList>
    </citation>
    <scope>NUCLEOTIDE SEQUENCE [LARGE SCALE GENOMIC DNA]</scope>
</reference>
<keyword evidence="5" id="KW-1185">Reference proteome</keyword>
<evidence type="ECO:0000313" key="5">
    <source>
        <dbReference type="Proteomes" id="UP000023152"/>
    </source>
</evidence>
<keyword evidence="1" id="KW-0479">Metal-binding</keyword>
<comment type="caution">
    <text evidence="4">The sequence shown here is derived from an EMBL/GenBank/DDBJ whole genome shotgun (WGS) entry which is preliminary data.</text>
</comment>
<dbReference type="GO" id="GO:0016020">
    <property type="term" value="C:membrane"/>
    <property type="evidence" value="ECO:0007669"/>
    <property type="project" value="TreeGrafter"/>
</dbReference>
<dbReference type="InterPro" id="IPR000008">
    <property type="entry name" value="C2_dom"/>
</dbReference>
<dbReference type="SMART" id="SM00239">
    <property type="entry name" value="C2"/>
    <property type="match status" value="1"/>
</dbReference>